<evidence type="ECO:0000313" key="1">
    <source>
        <dbReference type="EMBL" id="RKF08586.1"/>
    </source>
</evidence>
<comment type="caution">
    <text evidence="1">The sequence shown here is derived from an EMBL/GenBank/DDBJ whole genome shotgun (WGS) entry which is preliminary data.</text>
</comment>
<dbReference type="EMBL" id="QFWV02000001">
    <property type="protein sequence ID" value="RKF08586.1"/>
    <property type="molecule type" value="Genomic_DNA"/>
</dbReference>
<evidence type="ECO:0000313" key="2">
    <source>
        <dbReference type="Proteomes" id="UP000246132"/>
    </source>
</evidence>
<gene>
    <name evidence="1" type="ORF">DEM25_000935</name>
</gene>
<name>A0A3A8AF88_9HYPH</name>
<reference evidence="1 2" key="1">
    <citation type="journal article" date="2018" name="Int. J. Syst. Bacteriol.">
        <title>Oceaniradius stylonemae gen. nov., sp. nov., isolated from a red alga, Stylonema cornu-cervi.</title>
        <authorList>
            <person name="Jeong S."/>
        </authorList>
    </citation>
    <scope>NUCLEOTIDE SEQUENCE [LARGE SCALE GENOMIC DNA]</scope>
    <source>
        <strain evidence="1 2">StC1</strain>
    </source>
</reference>
<dbReference type="Pfam" id="PF06319">
    <property type="entry name" value="MmcB-like"/>
    <property type="match status" value="1"/>
</dbReference>
<dbReference type="InterPro" id="IPR009394">
    <property type="entry name" value="MmcB-like"/>
</dbReference>
<dbReference type="PIRSF" id="PIRSF031796">
    <property type="entry name" value="UPC031796"/>
    <property type="match status" value="1"/>
</dbReference>
<organism evidence="1 2">
    <name type="scientific">Oceaniradius stylonematis</name>
    <dbReference type="NCBI Taxonomy" id="2184161"/>
    <lineage>
        <taxon>Bacteria</taxon>
        <taxon>Pseudomonadati</taxon>
        <taxon>Pseudomonadota</taxon>
        <taxon>Alphaproteobacteria</taxon>
        <taxon>Hyphomicrobiales</taxon>
        <taxon>Ahrensiaceae</taxon>
        <taxon>Oceaniradius</taxon>
    </lineage>
</organism>
<proteinExistence type="predicted"/>
<dbReference type="AlphaFoldDB" id="A0A3A8AF88"/>
<sequence length="162" mass="17456">MPLVSAVSINPLADGRQSARALTVRRGVQILLREMGLATVPEMTLASGRRADLVALAPDGGIVIVEIKSSPEDMMADAKWPGYRDYCDRLFFATLPDVPQHLFPDDCGFIRADGHGAAIVADAPEHRLAPARRKAVTLRFARFAAGRLLAAEWASGEPPSQP</sequence>
<dbReference type="OrthoDB" id="5194526at2"/>
<dbReference type="RefSeq" id="WP_109766772.1">
    <property type="nucleotide sequence ID" value="NZ_JASHJQ010000004.1"/>
</dbReference>
<dbReference type="Proteomes" id="UP000246132">
    <property type="component" value="Unassembled WGS sequence"/>
</dbReference>
<accession>A0A3A8AF88</accession>
<keyword evidence="2" id="KW-1185">Reference proteome</keyword>
<protein>
    <submittedName>
        <fullName evidence="1">DNA repair protein MmcB-related protein</fullName>
    </submittedName>
</protein>